<reference evidence="2" key="2">
    <citation type="submission" date="2018-10" db="EMBL/GenBank/DDBJ databases">
        <authorList>
            <person name="Wang Y."/>
            <person name="Wang J."/>
            <person name="Yang X."/>
            <person name="Wang Z."/>
            <person name="Huang Y."/>
        </authorList>
    </citation>
    <scope>NUCLEOTIDE SEQUENCE [LARGE SCALE GENOMIC DNA]</scope>
    <source>
        <strain evidence="2">J015</strain>
    </source>
</reference>
<dbReference type="RefSeq" id="WP_049786091.1">
    <property type="nucleotide sequence ID" value="NZ_RBNH01000008.1"/>
</dbReference>
<evidence type="ECO:0000313" key="1">
    <source>
        <dbReference type="EMBL" id="RKO23707.1"/>
    </source>
</evidence>
<dbReference type="Proteomes" id="UP000273159">
    <property type="component" value="Unassembled WGS sequence"/>
</dbReference>
<reference evidence="1 2" key="1">
    <citation type="submission" date="2018-10" db="EMBL/GenBank/DDBJ databases">
        <title>Genome-guide identification and characterization of bacteria that degrade polycyclic aromatic hydrocarbons and resist hexavalent chromium simultaneously.</title>
        <authorList>
            <person name="Feng H."/>
        </authorList>
    </citation>
    <scope>NUCLEOTIDE SEQUENCE [LARGE SCALE GENOMIC DNA]</scope>
    <source>
        <strain evidence="1 2">J015</strain>
    </source>
</reference>
<dbReference type="Gene3D" id="1.10.8.1060">
    <property type="entry name" value="Corynebacterium glutamicum thioredoxin-dependent arsenate reductase, N-terminal domain"/>
    <property type="match status" value="1"/>
</dbReference>
<dbReference type="AlphaFoldDB" id="A0A3B0FZF9"/>
<evidence type="ECO:0000313" key="2">
    <source>
        <dbReference type="Proteomes" id="UP000273159"/>
    </source>
</evidence>
<sequence length="81" mass="8853">MTKEPEARALMAIIDRLAARFPQEQRSVIEDVVAEEHALLDDGPIRDYIPVLVERAAKLRLAHSQPDRLGQVAPAGGTIGV</sequence>
<dbReference type="EMBL" id="RBNH01000008">
    <property type="protein sequence ID" value="RKO23707.1"/>
    <property type="molecule type" value="Genomic_DNA"/>
</dbReference>
<accession>A0A3B0FZF9</accession>
<proteinExistence type="predicted"/>
<organism evidence="1 2">
    <name type="scientific">Pseudarthrobacter phenanthrenivorans</name>
    <name type="common">Arthrobacter phenanthrenivorans</name>
    <dbReference type="NCBI Taxonomy" id="361575"/>
    <lineage>
        <taxon>Bacteria</taxon>
        <taxon>Bacillati</taxon>
        <taxon>Actinomycetota</taxon>
        <taxon>Actinomycetes</taxon>
        <taxon>Micrococcales</taxon>
        <taxon>Micrococcaceae</taxon>
        <taxon>Pseudarthrobacter</taxon>
    </lineage>
</organism>
<gene>
    <name evidence="1" type="ORF">D7Z96_10480</name>
</gene>
<protein>
    <submittedName>
        <fullName evidence="1">Uncharacterized protein</fullName>
    </submittedName>
</protein>
<name>A0A3B0FZF9_PSEPS</name>
<dbReference type="NCBIfam" id="NF046112">
    <property type="entry name" value="MSMEG_6209_Nter"/>
    <property type="match status" value="1"/>
</dbReference>
<comment type="caution">
    <text evidence="1">The sequence shown here is derived from an EMBL/GenBank/DDBJ whole genome shotgun (WGS) entry which is preliminary data.</text>
</comment>